<proteinExistence type="predicted"/>
<evidence type="ECO:0000313" key="3">
    <source>
        <dbReference type="EMBL" id="CAF4657448.1"/>
    </source>
</evidence>
<sequence length="262" mass="29792">MASERRVIHSLRSLGMTSIDGLSSEFYHVHEYQTALISLARELDKNYRHRWACYNHYVDISLCPQTIEINLMGFGCLPNVSGSLSSPPRSTSFISTRPSSSNFNSSSWNTNKHKSISYSHVAVVEATTSPVNSYPRYLQTIINNEVKCFDNVSSASLRMKTVDGLQQSSLMFNQGSTVVVKMPNSMKTLIRKLMQLERQLVFMKILYNTNNDHLIAGLALYTMRDKKKGDSTLFEDLFSSSFVQAIPILEDLKNNDRFFTTW</sequence>
<evidence type="ECO:0000313" key="2">
    <source>
        <dbReference type="EMBL" id="CAF4496121.1"/>
    </source>
</evidence>
<dbReference type="EMBL" id="CAJOBG010040393">
    <property type="protein sequence ID" value="CAF4397649.1"/>
    <property type="molecule type" value="Genomic_DNA"/>
</dbReference>
<reference evidence="1" key="1">
    <citation type="submission" date="2021-02" db="EMBL/GenBank/DDBJ databases">
        <authorList>
            <person name="Nowell W R."/>
        </authorList>
    </citation>
    <scope>NUCLEOTIDE SEQUENCE</scope>
</reference>
<name>A0A820P1D2_9BILA</name>
<dbReference type="EMBL" id="CAJOBH010110232">
    <property type="protein sequence ID" value="CAF4657448.1"/>
    <property type="molecule type" value="Genomic_DNA"/>
</dbReference>
<dbReference type="EMBL" id="CAJOBJ010079806">
    <property type="protein sequence ID" value="CAF4496121.1"/>
    <property type="molecule type" value="Genomic_DNA"/>
</dbReference>
<protein>
    <submittedName>
        <fullName evidence="1">Uncharacterized protein</fullName>
    </submittedName>
</protein>
<evidence type="ECO:0000313" key="1">
    <source>
        <dbReference type="EMBL" id="CAF4397649.1"/>
    </source>
</evidence>
<keyword evidence="4" id="KW-1185">Reference proteome</keyword>
<evidence type="ECO:0000313" key="4">
    <source>
        <dbReference type="Proteomes" id="UP000663866"/>
    </source>
</evidence>
<dbReference type="AlphaFoldDB" id="A0A820P1D2"/>
<accession>A0A820P1D2</accession>
<comment type="caution">
    <text evidence="1">The sequence shown here is derived from an EMBL/GenBank/DDBJ whole genome shotgun (WGS) entry which is preliminary data.</text>
</comment>
<organism evidence="1 4">
    <name type="scientific">Rotaria magnacalcarata</name>
    <dbReference type="NCBI Taxonomy" id="392030"/>
    <lineage>
        <taxon>Eukaryota</taxon>
        <taxon>Metazoa</taxon>
        <taxon>Spiralia</taxon>
        <taxon>Gnathifera</taxon>
        <taxon>Rotifera</taxon>
        <taxon>Eurotatoria</taxon>
        <taxon>Bdelloidea</taxon>
        <taxon>Philodinida</taxon>
        <taxon>Philodinidae</taxon>
        <taxon>Rotaria</taxon>
    </lineage>
</organism>
<dbReference type="Proteomes" id="UP000681720">
    <property type="component" value="Unassembled WGS sequence"/>
</dbReference>
<dbReference type="Proteomes" id="UP000663866">
    <property type="component" value="Unassembled WGS sequence"/>
</dbReference>
<gene>
    <name evidence="3" type="ORF">BYL167_LOCUS42445</name>
    <name evidence="2" type="ORF">GIL414_LOCUS34491</name>
    <name evidence="1" type="ORF">OVN521_LOCUS34682</name>
</gene>
<dbReference type="Proteomes" id="UP000681967">
    <property type="component" value="Unassembled WGS sequence"/>
</dbReference>